<evidence type="ECO:0000256" key="8">
    <source>
        <dbReference type="ARBA" id="ARBA00022989"/>
    </source>
</evidence>
<dbReference type="InterPro" id="IPR004358">
    <property type="entry name" value="Sig_transdc_His_kin-like_C"/>
</dbReference>
<dbReference type="Pfam" id="PF02518">
    <property type="entry name" value="HATPase_c"/>
    <property type="match status" value="1"/>
</dbReference>
<dbReference type="InterPro" id="IPR036890">
    <property type="entry name" value="HATPase_C_sf"/>
</dbReference>
<feature type="domain" description="HAMP" evidence="13">
    <location>
        <begin position="227"/>
        <end position="278"/>
    </location>
</feature>
<name>A0A0J6SVV5_9HYPH</name>
<dbReference type="Gene3D" id="3.30.565.10">
    <property type="entry name" value="Histidine kinase-like ATPase, C-terminal domain"/>
    <property type="match status" value="1"/>
</dbReference>
<dbReference type="PROSITE" id="PS50885">
    <property type="entry name" value="HAMP"/>
    <property type="match status" value="1"/>
</dbReference>
<dbReference type="PRINTS" id="PR00344">
    <property type="entry name" value="BCTRLSENSOR"/>
</dbReference>
<evidence type="ECO:0000256" key="9">
    <source>
        <dbReference type="ARBA" id="ARBA00023012"/>
    </source>
</evidence>
<dbReference type="SMART" id="SM00387">
    <property type="entry name" value="HATPase_c"/>
    <property type="match status" value="1"/>
</dbReference>
<organism evidence="14 15">
    <name type="scientific">Methylobacterium aquaticum</name>
    <dbReference type="NCBI Taxonomy" id="270351"/>
    <lineage>
        <taxon>Bacteria</taxon>
        <taxon>Pseudomonadati</taxon>
        <taxon>Pseudomonadota</taxon>
        <taxon>Alphaproteobacteria</taxon>
        <taxon>Hyphomicrobiales</taxon>
        <taxon>Methylobacteriaceae</taxon>
        <taxon>Methylobacterium</taxon>
    </lineage>
</organism>
<protein>
    <recommendedName>
        <fullName evidence="3">histidine kinase</fullName>
        <ecNumber evidence="3">2.7.13.3</ecNumber>
    </recommendedName>
</protein>
<sequence length="484" mass="52244">MPGSLQRRLILAAALCISLALAGAAVSIGFVLHRFVRGQLDGRLDARITALASEVRTGPDGRLSVRTDRDGPPFDRRLSGWYWEVRRGTTVIQSSSLNELGIDLVNVGTDEWQPPARLSRGRSWEGRNGEAVVGSRWHVDRLVATERLQPPPPETSAPKDVMGPVRQRLILRVLTVQGESNEVPTVFVASAPERALYGPILEALRTLGICLVPIGVLMFGGVLLQVRLGLRPLRRVSEQLAEVRAGGCERLPLDQPTEVLPLVREINGLLDQNAANLAHARGHVANLAHGLKTPLATLAMAFGETGASRDARLAVLVEDMDRRIRHHLRRARAAATGGTARERVDLAGVVADLVMVMGRINAATGITFDIDVPAGLAVGCDRQDVEEMLGNLLENACRFCAGRVRVEAFRGDSSIVVLVEDDGPGLAREDREAVLQRGRRLDESGPGHGFGLPIAQELAELYGGKITLEASRLGGLEVRLTLPS</sequence>
<comment type="catalytic activity">
    <reaction evidence="1">
        <text>ATP + protein L-histidine = ADP + protein N-phospho-L-histidine.</text>
        <dbReference type="EC" id="2.7.13.3"/>
    </reaction>
</comment>
<dbReference type="EC" id="2.7.13.3" evidence="3"/>
<evidence type="ECO:0000256" key="10">
    <source>
        <dbReference type="ARBA" id="ARBA00023136"/>
    </source>
</evidence>
<dbReference type="AlphaFoldDB" id="A0A0J6SVV5"/>
<dbReference type="SUPFAM" id="SSF55874">
    <property type="entry name" value="ATPase domain of HSP90 chaperone/DNA topoisomerase II/histidine kinase"/>
    <property type="match status" value="1"/>
</dbReference>
<dbReference type="PANTHER" id="PTHR45436">
    <property type="entry name" value="SENSOR HISTIDINE KINASE YKOH"/>
    <property type="match status" value="1"/>
</dbReference>
<keyword evidence="5" id="KW-0808">Transferase</keyword>
<evidence type="ECO:0000256" key="4">
    <source>
        <dbReference type="ARBA" id="ARBA00022553"/>
    </source>
</evidence>
<evidence type="ECO:0000256" key="1">
    <source>
        <dbReference type="ARBA" id="ARBA00000085"/>
    </source>
</evidence>
<evidence type="ECO:0000256" key="11">
    <source>
        <dbReference type="SAM" id="Phobius"/>
    </source>
</evidence>
<comment type="caution">
    <text evidence="14">The sequence shown here is derived from an EMBL/GenBank/DDBJ whole genome shotgun (WGS) entry which is preliminary data.</text>
</comment>
<dbReference type="PANTHER" id="PTHR45436:SF5">
    <property type="entry name" value="SENSOR HISTIDINE KINASE TRCS"/>
    <property type="match status" value="1"/>
</dbReference>
<dbReference type="GO" id="GO:0004673">
    <property type="term" value="F:protein histidine kinase activity"/>
    <property type="evidence" value="ECO:0007669"/>
    <property type="project" value="UniProtKB-EC"/>
</dbReference>
<accession>A0A0J6SVV5</accession>
<evidence type="ECO:0000259" key="13">
    <source>
        <dbReference type="PROSITE" id="PS50885"/>
    </source>
</evidence>
<evidence type="ECO:0000256" key="5">
    <source>
        <dbReference type="ARBA" id="ARBA00022679"/>
    </source>
</evidence>
<dbReference type="GO" id="GO:0005886">
    <property type="term" value="C:plasma membrane"/>
    <property type="evidence" value="ECO:0007669"/>
    <property type="project" value="TreeGrafter"/>
</dbReference>
<keyword evidence="6 11" id="KW-0812">Transmembrane</keyword>
<evidence type="ECO:0000313" key="14">
    <source>
        <dbReference type="EMBL" id="KMO39410.1"/>
    </source>
</evidence>
<comment type="subcellular location">
    <subcellularLocation>
        <location evidence="2">Membrane</location>
    </subcellularLocation>
</comment>
<keyword evidence="4" id="KW-0597">Phosphoprotein</keyword>
<dbReference type="InterPro" id="IPR050428">
    <property type="entry name" value="TCS_sensor_his_kinase"/>
</dbReference>
<keyword evidence="10 11" id="KW-0472">Membrane</keyword>
<evidence type="ECO:0000256" key="2">
    <source>
        <dbReference type="ARBA" id="ARBA00004370"/>
    </source>
</evidence>
<keyword evidence="7 14" id="KW-0418">Kinase</keyword>
<dbReference type="Proteomes" id="UP000035929">
    <property type="component" value="Unassembled WGS sequence"/>
</dbReference>
<keyword evidence="9" id="KW-0902">Two-component regulatory system</keyword>
<feature type="transmembrane region" description="Helical" evidence="11">
    <location>
        <begin position="206"/>
        <end position="226"/>
    </location>
</feature>
<proteinExistence type="predicted"/>
<dbReference type="PROSITE" id="PS50109">
    <property type="entry name" value="HIS_KIN"/>
    <property type="match status" value="1"/>
</dbReference>
<evidence type="ECO:0000256" key="6">
    <source>
        <dbReference type="ARBA" id="ARBA00022692"/>
    </source>
</evidence>
<evidence type="ECO:0000259" key="12">
    <source>
        <dbReference type="PROSITE" id="PS50109"/>
    </source>
</evidence>
<evidence type="ECO:0000256" key="3">
    <source>
        <dbReference type="ARBA" id="ARBA00012438"/>
    </source>
</evidence>
<dbReference type="PATRIC" id="fig|270351.6.peg.4840"/>
<dbReference type="RefSeq" id="WP_048462654.1">
    <property type="nucleotide sequence ID" value="NZ_LABX01000032.1"/>
</dbReference>
<reference evidence="14 15" key="1">
    <citation type="submission" date="2015-03" db="EMBL/GenBank/DDBJ databases">
        <title>Genome sequencing of Methylobacterium aquaticum DSM16371 type strain.</title>
        <authorList>
            <person name="Chaudhry V."/>
            <person name="Patil P.B."/>
        </authorList>
    </citation>
    <scope>NUCLEOTIDE SEQUENCE [LARGE SCALE GENOMIC DNA]</scope>
    <source>
        <strain evidence="14 15">DSM 16371</strain>
    </source>
</reference>
<dbReference type="InterPro" id="IPR003660">
    <property type="entry name" value="HAMP_dom"/>
</dbReference>
<dbReference type="OrthoDB" id="9809567at2"/>
<keyword evidence="8 11" id="KW-1133">Transmembrane helix</keyword>
<evidence type="ECO:0000313" key="15">
    <source>
        <dbReference type="Proteomes" id="UP000035929"/>
    </source>
</evidence>
<feature type="domain" description="Histidine kinase" evidence="12">
    <location>
        <begin position="286"/>
        <end position="484"/>
    </location>
</feature>
<evidence type="ECO:0000256" key="7">
    <source>
        <dbReference type="ARBA" id="ARBA00022777"/>
    </source>
</evidence>
<gene>
    <name evidence="14" type="ORF">VP06_04375</name>
</gene>
<dbReference type="InterPro" id="IPR003594">
    <property type="entry name" value="HATPase_dom"/>
</dbReference>
<dbReference type="EMBL" id="LABX01000032">
    <property type="protein sequence ID" value="KMO39410.1"/>
    <property type="molecule type" value="Genomic_DNA"/>
</dbReference>
<dbReference type="GO" id="GO:0000160">
    <property type="term" value="P:phosphorelay signal transduction system"/>
    <property type="evidence" value="ECO:0007669"/>
    <property type="project" value="UniProtKB-KW"/>
</dbReference>
<dbReference type="InterPro" id="IPR005467">
    <property type="entry name" value="His_kinase_dom"/>
</dbReference>